<reference evidence="2" key="1">
    <citation type="journal article" date="2023" name="G3 (Bethesda)">
        <title>Genome assembly and association tests identify interacting loci associated with vigor, precocity, and sex in interspecific pistachio rootstocks.</title>
        <authorList>
            <person name="Palmer W."/>
            <person name="Jacygrad E."/>
            <person name="Sagayaradj S."/>
            <person name="Cavanaugh K."/>
            <person name="Han R."/>
            <person name="Bertier L."/>
            <person name="Beede B."/>
            <person name="Kafkas S."/>
            <person name="Golino D."/>
            <person name="Preece J."/>
            <person name="Michelmore R."/>
        </authorList>
    </citation>
    <scope>NUCLEOTIDE SEQUENCE [LARGE SCALE GENOMIC DNA]</scope>
</reference>
<proteinExistence type="predicted"/>
<evidence type="ECO:0000313" key="2">
    <source>
        <dbReference type="Proteomes" id="UP001164250"/>
    </source>
</evidence>
<keyword evidence="2" id="KW-1185">Reference proteome</keyword>
<dbReference type="Proteomes" id="UP001164250">
    <property type="component" value="Chromosome 6"/>
</dbReference>
<accession>A0ACC1B870</accession>
<name>A0ACC1B870_9ROSI</name>
<gene>
    <name evidence="1" type="ORF">Patl1_15756</name>
</gene>
<dbReference type="EMBL" id="CM047902">
    <property type="protein sequence ID" value="KAJ0095156.1"/>
    <property type="molecule type" value="Genomic_DNA"/>
</dbReference>
<sequence length="158" mass="16634">MVHCLHPLTLKKSQTCLLSPLASFNFSLLFSLGKPFTGTSQALKPFNSEATIPDATVAAKEETGVPESCSFFLVKSRVDDDPRPEATVPDATVAAKEVTGVPESCSFFLIKSRVDNDPGPKVLRVVASCPPVLTAGALKAVGANAFSIVMLVLGTDVK</sequence>
<evidence type="ECO:0000313" key="1">
    <source>
        <dbReference type="EMBL" id="KAJ0095156.1"/>
    </source>
</evidence>
<organism evidence="1 2">
    <name type="scientific">Pistacia atlantica</name>
    <dbReference type="NCBI Taxonomy" id="434234"/>
    <lineage>
        <taxon>Eukaryota</taxon>
        <taxon>Viridiplantae</taxon>
        <taxon>Streptophyta</taxon>
        <taxon>Embryophyta</taxon>
        <taxon>Tracheophyta</taxon>
        <taxon>Spermatophyta</taxon>
        <taxon>Magnoliopsida</taxon>
        <taxon>eudicotyledons</taxon>
        <taxon>Gunneridae</taxon>
        <taxon>Pentapetalae</taxon>
        <taxon>rosids</taxon>
        <taxon>malvids</taxon>
        <taxon>Sapindales</taxon>
        <taxon>Anacardiaceae</taxon>
        <taxon>Pistacia</taxon>
    </lineage>
</organism>
<protein>
    <submittedName>
        <fullName evidence="1">Uncharacterized protein</fullName>
    </submittedName>
</protein>
<comment type="caution">
    <text evidence="1">The sequence shown here is derived from an EMBL/GenBank/DDBJ whole genome shotgun (WGS) entry which is preliminary data.</text>
</comment>